<dbReference type="InterPro" id="IPR056594">
    <property type="entry name" value="AT5G49610-like_b-prop"/>
</dbReference>
<accession>A0A0A9GUB7</accession>
<dbReference type="EMBL" id="GBRH01173713">
    <property type="protein sequence ID" value="JAE24183.1"/>
    <property type="molecule type" value="Transcribed_RNA"/>
</dbReference>
<dbReference type="Gene3D" id="1.20.1280.50">
    <property type="match status" value="1"/>
</dbReference>
<dbReference type="Pfam" id="PF12937">
    <property type="entry name" value="F-box-like"/>
    <property type="match status" value="1"/>
</dbReference>
<evidence type="ECO:0000259" key="1">
    <source>
        <dbReference type="SMART" id="SM00256"/>
    </source>
</evidence>
<dbReference type="CDD" id="cd09917">
    <property type="entry name" value="F-box_SF"/>
    <property type="match status" value="1"/>
</dbReference>
<dbReference type="SUPFAM" id="SSF81383">
    <property type="entry name" value="F-box domain"/>
    <property type="match status" value="1"/>
</dbReference>
<feature type="domain" description="F-box" evidence="1">
    <location>
        <begin position="10"/>
        <end position="51"/>
    </location>
</feature>
<dbReference type="InterPro" id="IPR001810">
    <property type="entry name" value="F-box_dom"/>
</dbReference>
<reference evidence="2" key="1">
    <citation type="submission" date="2014-09" db="EMBL/GenBank/DDBJ databases">
        <authorList>
            <person name="Magalhaes I.L.F."/>
            <person name="Oliveira U."/>
            <person name="Santos F.R."/>
            <person name="Vidigal T.H.D.A."/>
            <person name="Brescovit A.D."/>
            <person name="Santos A.J."/>
        </authorList>
    </citation>
    <scope>NUCLEOTIDE SEQUENCE</scope>
    <source>
        <tissue evidence="2">Shoot tissue taken approximately 20 cm above the soil surface</tissue>
    </source>
</reference>
<dbReference type="AlphaFoldDB" id="A0A0A9GUB7"/>
<sequence>MPPAAAQPVLPDELMEDIFLRLDGAGDLGRVSAACTSFRRVVSGRQFLRRFRSLHAPPVLGFLKFEGPSGPRPRTLHHAEPPHRSAPAARALAQAADFAFSFLPDPDSWQIRDARDGRFLLSSRTTADFGDLVICDPLHRRYVRIPTIPEDLTAGTSRFGWFPVLAPADDEEEEELSFGVIWMVQRGSQVSAFVFSSATGKWRGVTFHGWRCRAFLFTSCRHYAHGCLYLTYASFDNVLMLDTRRMEFSIVDLPHVSQHRQNAIVEAGEAKLGLLTLRGCFFYLYCGTWRDNGVGTEEWQHEKTIPLPDGLRYAIIGAADGHLLLKGCSGQLDSSGQQMQGQCFTLKLKTMLVERLCVLNKHINDAHLYANVPPLLSLPSI</sequence>
<organism evidence="2">
    <name type="scientific">Arundo donax</name>
    <name type="common">Giant reed</name>
    <name type="synonym">Donax arundinaceus</name>
    <dbReference type="NCBI Taxonomy" id="35708"/>
    <lineage>
        <taxon>Eukaryota</taxon>
        <taxon>Viridiplantae</taxon>
        <taxon>Streptophyta</taxon>
        <taxon>Embryophyta</taxon>
        <taxon>Tracheophyta</taxon>
        <taxon>Spermatophyta</taxon>
        <taxon>Magnoliopsida</taxon>
        <taxon>Liliopsida</taxon>
        <taxon>Poales</taxon>
        <taxon>Poaceae</taxon>
        <taxon>PACMAD clade</taxon>
        <taxon>Arundinoideae</taxon>
        <taxon>Arundineae</taxon>
        <taxon>Arundo</taxon>
    </lineage>
</organism>
<dbReference type="InterPro" id="IPR036047">
    <property type="entry name" value="F-box-like_dom_sf"/>
</dbReference>
<dbReference type="SMART" id="SM00256">
    <property type="entry name" value="FBOX"/>
    <property type="match status" value="1"/>
</dbReference>
<protein>
    <recommendedName>
        <fullName evidence="1">F-box domain-containing protein</fullName>
    </recommendedName>
</protein>
<reference evidence="2" key="2">
    <citation type="journal article" date="2015" name="Data Brief">
        <title>Shoot transcriptome of the giant reed, Arundo donax.</title>
        <authorList>
            <person name="Barrero R.A."/>
            <person name="Guerrero F.D."/>
            <person name="Moolhuijzen P."/>
            <person name="Goolsby J.A."/>
            <person name="Tidwell J."/>
            <person name="Bellgard S.E."/>
            <person name="Bellgard M.I."/>
        </authorList>
    </citation>
    <scope>NUCLEOTIDE SEQUENCE</scope>
    <source>
        <tissue evidence="2">Shoot tissue taken approximately 20 cm above the soil surface</tissue>
    </source>
</reference>
<evidence type="ECO:0000313" key="2">
    <source>
        <dbReference type="EMBL" id="JAE24183.1"/>
    </source>
</evidence>
<dbReference type="PANTHER" id="PTHR31264:SF7">
    <property type="entry name" value="F-BOX DOMAIN CONTAINING PROTEIN, EXPRESSED"/>
    <property type="match status" value="1"/>
</dbReference>
<proteinExistence type="predicted"/>
<dbReference type="Pfam" id="PF23635">
    <property type="entry name" value="Beta-prop_AT5G49610-like"/>
    <property type="match status" value="1"/>
</dbReference>
<dbReference type="PANTHER" id="PTHR31264">
    <property type="entry name" value="OS07G0554500 PROTEIN-RELATED"/>
    <property type="match status" value="1"/>
</dbReference>
<name>A0A0A9GUB7_ARUDO</name>